<dbReference type="PANTHER" id="PTHR11240">
    <property type="entry name" value="RIBONUCLEASE T2"/>
    <property type="match status" value="1"/>
</dbReference>
<name>A0A8W8JQ64_MAGGI</name>
<organism evidence="4 5">
    <name type="scientific">Magallana gigas</name>
    <name type="common">Pacific oyster</name>
    <name type="synonym">Crassostrea gigas</name>
    <dbReference type="NCBI Taxonomy" id="29159"/>
    <lineage>
        <taxon>Eukaryota</taxon>
        <taxon>Metazoa</taxon>
        <taxon>Spiralia</taxon>
        <taxon>Lophotrochozoa</taxon>
        <taxon>Mollusca</taxon>
        <taxon>Bivalvia</taxon>
        <taxon>Autobranchia</taxon>
        <taxon>Pteriomorphia</taxon>
        <taxon>Ostreida</taxon>
        <taxon>Ostreoidea</taxon>
        <taxon>Ostreidae</taxon>
        <taxon>Magallana</taxon>
    </lineage>
</organism>
<dbReference type="InterPro" id="IPR036430">
    <property type="entry name" value="RNase_T2-like_sf"/>
</dbReference>
<sequence>MDTLFSQGMVFLVILLLGSRYLEANAAKQLDYFTLALQWPISYCKIHSDRCNLDSMPEVWTIHGLWPSNESKQNNPFCCNNNFDAQQIPQNVRKSLELIWPNLNTDENNTKFWAEQWRKHGSCASKVHGVDNISNYFSKAIELARLYNITKILKKSGITTDKYYLIDNLQNAMMNRTGKTAQISWTNTSCAPGWLSEIWICFDKIFDVIDCPNASKKHREIKYPDKDDSETTPCTNVINSIPENLIKIHILSMMIVWYAMRLGLSVAMLAGIRFQDFVEAEKFDFFTFSLQWPVTFCVNKARCKMSSMPNFWTIHGLCDFFDVSQIPKDVITEMNEKWPNLIINEPNEKFWSTQWKVHGSCAESAPGVQNISQYFTKAVKLAEMYNIKEILRSRNVTEGKNYTISSIQDAMKRNTTRLSKITWSKSKCARNWLYEIRICLDKQFGVINCPNVTKSTLILKYPNKDLQSPQALRCDPPSTGHSSGHLLSPFFFIAFLSFLSSIL</sequence>
<evidence type="ECO:0000256" key="3">
    <source>
        <dbReference type="SAM" id="SignalP"/>
    </source>
</evidence>
<dbReference type="InterPro" id="IPR018188">
    <property type="entry name" value="RNase_T2_His_AS_1"/>
</dbReference>
<feature type="chain" id="PRO_5036468648" evidence="3">
    <location>
        <begin position="27"/>
        <end position="503"/>
    </location>
</feature>
<feature type="signal peptide" evidence="3">
    <location>
        <begin position="1"/>
        <end position="26"/>
    </location>
</feature>
<dbReference type="Proteomes" id="UP000005408">
    <property type="component" value="Unassembled WGS sequence"/>
</dbReference>
<dbReference type="GO" id="GO:0005576">
    <property type="term" value="C:extracellular region"/>
    <property type="evidence" value="ECO:0007669"/>
    <property type="project" value="TreeGrafter"/>
</dbReference>
<dbReference type="GO" id="GO:0003723">
    <property type="term" value="F:RNA binding"/>
    <property type="evidence" value="ECO:0007669"/>
    <property type="project" value="InterPro"/>
</dbReference>
<evidence type="ECO:0000313" key="4">
    <source>
        <dbReference type="EnsemblMetazoa" id="G19768.1:cds"/>
    </source>
</evidence>
<dbReference type="Pfam" id="PF00445">
    <property type="entry name" value="Ribonuclease_T2"/>
    <property type="match status" value="2"/>
</dbReference>
<evidence type="ECO:0000313" key="5">
    <source>
        <dbReference type="Proteomes" id="UP000005408"/>
    </source>
</evidence>
<protein>
    <submittedName>
        <fullName evidence="4">Uncharacterized protein</fullName>
    </submittedName>
</protein>
<comment type="similarity">
    <text evidence="1 2">Belongs to the RNase T2 family.</text>
</comment>
<dbReference type="InterPro" id="IPR001568">
    <property type="entry name" value="RNase_T2-like"/>
</dbReference>
<dbReference type="PANTHER" id="PTHR11240:SF22">
    <property type="entry name" value="RIBONUCLEASE T2"/>
    <property type="match status" value="1"/>
</dbReference>
<dbReference type="SUPFAM" id="SSF55895">
    <property type="entry name" value="Ribonuclease Rh-like"/>
    <property type="match status" value="2"/>
</dbReference>
<proteinExistence type="inferred from homology"/>
<evidence type="ECO:0000256" key="1">
    <source>
        <dbReference type="ARBA" id="ARBA00007469"/>
    </source>
</evidence>
<reference evidence="4" key="1">
    <citation type="submission" date="2022-08" db="UniProtKB">
        <authorList>
            <consortium name="EnsemblMetazoa"/>
        </authorList>
    </citation>
    <scope>IDENTIFICATION</scope>
    <source>
        <strain evidence="4">05x7-T-G4-1.051#20</strain>
    </source>
</reference>
<dbReference type="AlphaFoldDB" id="A0A8W8JQ64"/>
<dbReference type="GO" id="GO:0006401">
    <property type="term" value="P:RNA catabolic process"/>
    <property type="evidence" value="ECO:0007669"/>
    <property type="project" value="TreeGrafter"/>
</dbReference>
<keyword evidence="5" id="KW-1185">Reference proteome</keyword>
<dbReference type="PROSITE" id="PS00530">
    <property type="entry name" value="RNASE_T2_1"/>
    <property type="match status" value="1"/>
</dbReference>
<keyword evidence="3" id="KW-0732">Signal</keyword>
<dbReference type="EnsemblMetazoa" id="G19768.1">
    <property type="protein sequence ID" value="G19768.1:cds"/>
    <property type="gene ID" value="G19768"/>
</dbReference>
<accession>A0A8W8JQ64</accession>
<evidence type="ECO:0000256" key="2">
    <source>
        <dbReference type="RuleBase" id="RU004328"/>
    </source>
</evidence>
<dbReference type="GO" id="GO:0033897">
    <property type="term" value="F:ribonuclease T2 activity"/>
    <property type="evidence" value="ECO:0007669"/>
    <property type="project" value="InterPro"/>
</dbReference>
<dbReference type="Gene3D" id="3.90.730.10">
    <property type="entry name" value="Ribonuclease T2-like"/>
    <property type="match status" value="2"/>
</dbReference>